<dbReference type="SUPFAM" id="SSF51905">
    <property type="entry name" value="FAD/NAD(P)-binding domain"/>
    <property type="match status" value="1"/>
</dbReference>
<evidence type="ECO:0000313" key="8">
    <source>
        <dbReference type="Proteomes" id="UP000076532"/>
    </source>
</evidence>
<dbReference type="EC" id="1.4.3.-" evidence="4"/>
<proteinExistence type="inferred from homology"/>
<comment type="similarity">
    <text evidence="4">Belongs to the flavin monoamine oxidase family.</text>
</comment>
<sequence>MICSGILRFAALASLLPPSTASVASESKASDGKDKKILILGGGVAGIIAARTFHEQGFDNFVIVEARDELGGRMRSTTFGSTGNEWTVELGANWVQGTQVGSGPKNPILTLAEKHDVKTTFSDFYGSMTTYDNTGYVDYLDVFNAAVDNYTTMVNLAGERVAKKQVDTTSRTGYSLSGSKPQNKYEMVSEYYQFDWEYAQTPEQTSWIASSWAENFTFDPDFGGFSEDNLFSIDPRGFKTLIQAEAKEFLKPAQVLYNHTVKEIDYSASGVKVTMKDGNALEADYVICTFSLGILQHDDVVFKPVLPDWKQEAIQSMTMATYTKIFLQFDSKYWFETQFGLYADSTRGRYPVWQGLDLKGFMPGSKILFVTTTGDYSQRIEALPDSEVQTEIMGVLRTMFPNVTVPDPVDFMFPRWHSDPLYRGSYSNWPSSFYSDHHKNLRATVEDRLWFAGEATSAKYYGFMHGAYYEGQDAADAVVRCMHEGGCAGRAHVKEVTAGRPYDV</sequence>
<dbReference type="Gene3D" id="3.50.50.60">
    <property type="entry name" value="FAD/NAD(P)-binding domain"/>
    <property type="match status" value="1"/>
</dbReference>
<dbReference type="Proteomes" id="UP000076532">
    <property type="component" value="Unassembled WGS sequence"/>
</dbReference>
<keyword evidence="8" id="KW-1185">Reference proteome</keyword>
<dbReference type="SUPFAM" id="SSF54373">
    <property type="entry name" value="FAD-linked reductases, C-terminal domain"/>
    <property type="match status" value="1"/>
</dbReference>
<feature type="binding site" evidence="3">
    <location>
        <begin position="65"/>
        <end position="66"/>
    </location>
    <ligand>
        <name>FAD</name>
        <dbReference type="ChEBI" id="CHEBI:57692"/>
    </ligand>
</feature>
<dbReference type="OrthoDB" id="5046242at2759"/>
<keyword evidence="4" id="KW-0285">Flavoprotein</keyword>
<dbReference type="InterPro" id="IPR036188">
    <property type="entry name" value="FAD/NAD-bd_sf"/>
</dbReference>
<accession>A0A166T1V6</accession>
<keyword evidence="4" id="KW-0274">FAD</keyword>
<evidence type="ECO:0000313" key="7">
    <source>
        <dbReference type="EMBL" id="KZP30087.1"/>
    </source>
</evidence>
<dbReference type="PRINTS" id="PR00757">
    <property type="entry name" value="AMINEOXDASEF"/>
</dbReference>
<feature type="binding site" evidence="3">
    <location>
        <position position="261"/>
    </location>
    <ligand>
        <name>FAD</name>
        <dbReference type="ChEBI" id="CHEBI:57692"/>
    </ligand>
</feature>
<dbReference type="GO" id="GO:0006598">
    <property type="term" value="P:polyamine catabolic process"/>
    <property type="evidence" value="ECO:0007669"/>
    <property type="project" value="TreeGrafter"/>
</dbReference>
<dbReference type="GO" id="GO:0016491">
    <property type="term" value="F:oxidoreductase activity"/>
    <property type="evidence" value="ECO:0007669"/>
    <property type="project" value="UniProtKB-KW"/>
</dbReference>
<protein>
    <recommendedName>
        <fullName evidence="4">Amine oxidase</fullName>
        <ecNumber evidence="4">1.4.3.-</ecNumber>
    </recommendedName>
</protein>
<dbReference type="InterPro" id="IPR002937">
    <property type="entry name" value="Amino_oxidase"/>
</dbReference>
<name>A0A166T1V6_9AGAM</name>
<reference evidence="7 8" key="1">
    <citation type="journal article" date="2016" name="Mol. Biol. Evol.">
        <title>Comparative Genomics of Early-Diverging Mushroom-Forming Fungi Provides Insights into the Origins of Lignocellulose Decay Capabilities.</title>
        <authorList>
            <person name="Nagy L.G."/>
            <person name="Riley R."/>
            <person name="Tritt A."/>
            <person name="Adam C."/>
            <person name="Daum C."/>
            <person name="Floudas D."/>
            <person name="Sun H."/>
            <person name="Yadav J.S."/>
            <person name="Pangilinan J."/>
            <person name="Larsson K.H."/>
            <person name="Matsuura K."/>
            <person name="Barry K."/>
            <person name="Labutti K."/>
            <person name="Kuo R."/>
            <person name="Ohm R.A."/>
            <person name="Bhattacharya S.S."/>
            <person name="Shirouzu T."/>
            <person name="Yoshinaga Y."/>
            <person name="Martin F.M."/>
            <person name="Grigoriev I.V."/>
            <person name="Hibbett D.S."/>
        </authorList>
    </citation>
    <scope>NUCLEOTIDE SEQUENCE [LARGE SCALE GENOMIC DNA]</scope>
    <source>
        <strain evidence="7 8">CBS 109695</strain>
    </source>
</reference>
<dbReference type="EMBL" id="KV417495">
    <property type="protein sequence ID" value="KZP30087.1"/>
    <property type="molecule type" value="Genomic_DNA"/>
</dbReference>
<keyword evidence="5" id="KW-0732">Signal</keyword>
<evidence type="ECO:0000256" key="1">
    <source>
        <dbReference type="ARBA" id="ARBA00001974"/>
    </source>
</evidence>
<dbReference type="Gene3D" id="3.90.660.10">
    <property type="match status" value="1"/>
</dbReference>
<evidence type="ECO:0000256" key="3">
    <source>
        <dbReference type="PIRSR" id="PIRSR601613-1"/>
    </source>
</evidence>
<feature type="domain" description="Amine oxidase" evidence="6">
    <location>
        <begin position="44"/>
        <end position="478"/>
    </location>
</feature>
<comment type="cofactor">
    <cofactor evidence="1 4">
        <name>FAD</name>
        <dbReference type="ChEBI" id="CHEBI:57692"/>
    </cofactor>
</comment>
<evidence type="ECO:0000256" key="4">
    <source>
        <dbReference type="RuleBase" id="RU362067"/>
    </source>
</evidence>
<dbReference type="PANTHER" id="PTHR10742:SF313">
    <property type="entry name" value="AMINE OXIDASE"/>
    <property type="match status" value="1"/>
</dbReference>
<dbReference type="AlphaFoldDB" id="A0A166T1V6"/>
<dbReference type="InterPro" id="IPR001613">
    <property type="entry name" value="Flavin_amine_oxidase"/>
</dbReference>
<organism evidence="7 8">
    <name type="scientific">Athelia psychrophila</name>
    <dbReference type="NCBI Taxonomy" id="1759441"/>
    <lineage>
        <taxon>Eukaryota</taxon>
        <taxon>Fungi</taxon>
        <taxon>Dikarya</taxon>
        <taxon>Basidiomycota</taxon>
        <taxon>Agaricomycotina</taxon>
        <taxon>Agaricomycetes</taxon>
        <taxon>Agaricomycetidae</taxon>
        <taxon>Atheliales</taxon>
        <taxon>Atheliaceae</taxon>
        <taxon>Athelia</taxon>
    </lineage>
</organism>
<evidence type="ECO:0000256" key="2">
    <source>
        <dbReference type="ARBA" id="ARBA00023002"/>
    </source>
</evidence>
<dbReference type="InterPro" id="IPR050281">
    <property type="entry name" value="Flavin_monoamine_oxidase"/>
</dbReference>
<evidence type="ECO:0000259" key="6">
    <source>
        <dbReference type="Pfam" id="PF01593"/>
    </source>
</evidence>
<gene>
    <name evidence="7" type="ORF">FIBSPDRAFT_1038441</name>
</gene>
<feature type="chain" id="PRO_5007879842" description="Amine oxidase" evidence="5">
    <location>
        <begin position="22"/>
        <end position="504"/>
    </location>
</feature>
<keyword evidence="2 4" id="KW-0560">Oxidoreductase</keyword>
<dbReference type="Pfam" id="PF01593">
    <property type="entry name" value="Amino_oxidase"/>
    <property type="match status" value="1"/>
</dbReference>
<evidence type="ECO:0000256" key="5">
    <source>
        <dbReference type="SAM" id="SignalP"/>
    </source>
</evidence>
<dbReference type="STRING" id="436010.A0A166T1V6"/>
<feature type="signal peptide" evidence="5">
    <location>
        <begin position="1"/>
        <end position="21"/>
    </location>
</feature>
<dbReference type="PANTHER" id="PTHR10742">
    <property type="entry name" value="FLAVIN MONOAMINE OXIDASE"/>
    <property type="match status" value="1"/>
</dbReference>